<feature type="region of interest" description="Disordered" evidence="1">
    <location>
        <begin position="321"/>
        <end position="351"/>
    </location>
</feature>
<feature type="region of interest" description="Disordered" evidence="1">
    <location>
        <begin position="1"/>
        <end position="26"/>
    </location>
</feature>
<dbReference type="OrthoDB" id="5982258at2759"/>
<name>A0A423SGG2_PENVA</name>
<evidence type="ECO:0000313" key="2">
    <source>
        <dbReference type="EMBL" id="ROT63265.1"/>
    </source>
</evidence>
<proteinExistence type="predicted"/>
<accession>A0A423SGG2</accession>
<sequence length="642" mass="66928">MSSLRRSSSPSSPCGLLPRHSSSSLISLPPSSLPVAFSLATAPAPSSPSPQLQLPHLPVAFSLATAPAPSSPSRSLAPAPSSPSFSSPQLQLPHLLWPSPSSLISLGSSSLISLTAPAPHLPPQLQLPHLPVAFSLATAPAPSSPSPQLQLPHLPRHSSSSLISLWPSPSPQLQLPHLPRHSSSSLISLAQLLISAPAPSSPSPSSSSLISLPAPAPSSPSPQLQLPHLPVAFSLTTAPAPSSPCGLLSLPRLSSSSSPCGLLPRHSSSSLISLISLACSSSLISLLLPHHSSSSLISLATAPAPSSPSPQLQLPHLPRQAQLPSSPCWLPPSPSPQLQPPSSPSPQLQLPHLPLQLPHLPVAFSLATAPAPSSPCGLLPHHSSSSLISLTTAPAPSSPCGLHSSSSLISLTTAPAPSSPYSAVACSSAASSCSVSAVFLGQKRRPCPPLRPVRCLHVAAPPAHGARGLSIMPRVWIGVAAASCLLHYIGSASVEGTLKLERGNLTCINIFASETKKRQRVGHSAHGGTVHLLKYSAMFEYDVQCHVHTFCAALITLTGVCVNWRECRHHGQTVMAWKNGRALPTDIRQRVFENGTLVVMQTMRQSDGGRYTLPEPPTRTHRLQGRHRLRHRCVTAAAKVSS</sequence>
<feature type="compositionally biased region" description="Pro residues" evidence="1">
    <location>
        <begin position="329"/>
        <end position="344"/>
    </location>
</feature>
<dbReference type="EMBL" id="QCYY01003464">
    <property type="protein sequence ID" value="ROT63265.1"/>
    <property type="molecule type" value="Genomic_DNA"/>
</dbReference>
<reference evidence="2 3" key="1">
    <citation type="submission" date="2018-04" db="EMBL/GenBank/DDBJ databases">
        <authorList>
            <person name="Zhang X."/>
            <person name="Yuan J."/>
            <person name="Li F."/>
            <person name="Xiang J."/>
        </authorList>
    </citation>
    <scope>NUCLEOTIDE SEQUENCE [LARGE SCALE GENOMIC DNA]</scope>
    <source>
        <tissue evidence="2">Muscle</tissue>
    </source>
</reference>
<dbReference type="Proteomes" id="UP000283509">
    <property type="component" value="Unassembled WGS sequence"/>
</dbReference>
<feature type="region of interest" description="Disordered" evidence="1">
    <location>
        <begin position="607"/>
        <end position="626"/>
    </location>
</feature>
<evidence type="ECO:0000313" key="3">
    <source>
        <dbReference type="Proteomes" id="UP000283509"/>
    </source>
</evidence>
<reference evidence="2 3" key="2">
    <citation type="submission" date="2019-01" db="EMBL/GenBank/DDBJ databases">
        <title>The decoding of complex shrimp genome reveals the adaptation for benthos swimmer, frequently molting mechanism and breeding impact on genome.</title>
        <authorList>
            <person name="Sun Y."/>
            <person name="Gao Y."/>
            <person name="Yu Y."/>
        </authorList>
    </citation>
    <scope>NUCLEOTIDE SEQUENCE [LARGE SCALE GENOMIC DNA]</scope>
    <source>
        <tissue evidence="2">Muscle</tissue>
    </source>
</reference>
<comment type="caution">
    <text evidence="2">The sequence shown here is derived from an EMBL/GenBank/DDBJ whole genome shotgun (WGS) entry which is preliminary data.</text>
</comment>
<dbReference type="AlphaFoldDB" id="A0A423SGG2"/>
<gene>
    <name evidence="2" type="ORF">C7M84_018857</name>
</gene>
<evidence type="ECO:0000256" key="1">
    <source>
        <dbReference type="SAM" id="MobiDB-lite"/>
    </source>
</evidence>
<keyword evidence="3" id="KW-1185">Reference proteome</keyword>
<protein>
    <submittedName>
        <fullName evidence="2">Putative mesoderm induction early response protein 2 isoform X2</fullName>
    </submittedName>
</protein>
<feature type="region of interest" description="Disordered" evidence="1">
    <location>
        <begin position="65"/>
        <end position="85"/>
    </location>
</feature>
<organism evidence="2 3">
    <name type="scientific">Penaeus vannamei</name>
    <name type="common">Whiteleg shrimp</name>
    <name type="synonym">Litopenaeus vannamei</name>
    <dbReference type="NCBI Taxonomy" id="6689"/>
    <lineage>
        <taxon>Eukaryota</taxon>
        <taxon>Metazoa</taxon>
        <taxon>Ecdysozoa</taxon>
        <taxon>Arthropoda</taxon>
        <taxon>Crustacea</taxon>
        <taxon>Multicrustacea</taxon>
        <taxon>Malacostraca</taxon>
        <taxon>Eumalacostraca</taxon>
        <taxon>Eucarida</taxon>
        <taxon>Decapoda</taxon>
        <taxon>Dendrobranchiata</taxon>
        <taxon>Penaeoidea</taxon>
        <taxon>Penaeidae</taxon>
        <taxon>Penaeus</taxon>
    </lineage>
</organism>